<evidence type="ECO:0000256" key="2">
    <source>
        <dbReference type="ARBA" id="ARBA00008072"/>
    </source>
</evidence>
<dbReference type="PANTHER" id="PTHR43350:SF21">
    <property type="entry name" value="S-NITROSOMYCOTHIOL REDUCTASE MSCR"/>
    <property type="match status" value="1"/>
</dbReference>
<keyword evidence="4 6" id="KW-0862">Zinc</keyword>
<keyword evidence="3 6" id="KW-0479">Metal-binding</keyword>
<accession>A0A1F5YW10</accession>
<proteinExistence type="inferred from homology"/>
<evidence type="ECO:0000313" key="9">
    <source>
        <dbReference type="Proteomes" id="UP000178448"/>
    </source>
</evidence>
<dbReference type="GO" id="GO:0016491">
    <property type="term" value="F:oxidoreductase activity"/>
    <property type="evidence" value="ECO:0007669"/>
    <property type="project" value="UniProtKB-KW"/>
</dbReference>
<comment type="cofactor">
    <cofactor evidence="1 6">
        <name>Zn(2+)</name>
        <dbReference type="ChEBI" id="CHEBI:29105"/>
    </cofactor>
</comment>
<dbReference type="InterPro" id="IPR020843">
    <property type="entry name" value="ER"/>
</dbReference>
<evidence type="ECO:0000256" key="1">
    <source>
        <dbReference type="ARBA" id="ARBA00001947"/>
    </source>
</evidence>
<dbReference type="SUPFAM" id="SSF50129">
    <property type="entry name" value="GroES-like"/>
    <property type="match status" value="1"/>
</dbReference>
<evidence type="ECO:0000256" key="4">
    <source>
        <dbReference type="ARBA" id="ARBA00022833"/>
    </source>
</evidence>
<dbReference type="InterPro" id="IPR002328">
    <property type="entry name" value="ADH_Zn_CS"/>
</dbReference>
<comment type="similarity">
    <text evidence="2 6">Belongs to the zinc-containing alcohol dehydrogenase family.</text>
</comment>
<dbReference type="Pfam" id="PF08240">
    <property type="entry name" value="ADH_N"/>
    <property type="match status" value="1"/>
</dbReference>
<dbReference type="InterPro" id="IPR011032">
    <property type="entry name" value="GroES-like_sf"/>
</dbReference>
<keyword evidence="5" id="KW-0560">Oxidoreductase</keyword>
<reference evidence="8 9" key="1">
    <citation type="journal article" date="2016" name="Nat. Commun.">
        <title>Thousands of microbial genomes shed light on interconnected biogeochemical processes in an aquifer system.</title>
        <authorList>
            <person name="Anantharaman K."/>
            <person name="Brown C.T."/>
            <person name="Hug L.A."/>
            <person name="Sharon I."/>
            <person name="Castelle C.J."/>
            <person name="Probst A.J."/>
            <person name="Thomas B.C."/>
            <person name="Singh A."/>
            <person name="Wilkins M.J."/>
            <person name="Karaoz U."/>
            <person name="Brodie E.L."/>
            <person name="Williams K.H."/>
            <person name="Hubbard S.S."/>
            <person name="Banfield J.F."/>
        </authorList>
    </citation>
    <scope>NUCLEOTIDE SEQUENCE [LARGE SCALE GENOMIC DNA]</scope>
</reference>
<dbReference type="STRING" id="1798374.A2Z33_04110"/>
<evidence type="ECO:0000256" key="3">
    <source>
        <dbReference type="ARBA" id="ARBA00022723"/>
    </source>
</evidence>
<dbReference type="GO" id="GO:0008270">
    <property type="term" value="F:zinc ion binding"/>
    <property type="evidence" value="ECO:0007669"/>
    <property type="project" value="InterPro"/>
</dbReference>
<feature type="domain" description="Enoyl reductase (ER)" evidence="7">
    <location>
        <begin position="7"/>
        <end position="340"/>
    </location>
</feature>
<dbReference type="Proteomes" id="UP000178448">
    <property type="component" value="Unassembled WGS sequence"/>
</dbReference>
<dbReference type="InterPro" id="IPR036291">
    <property type="entry name" value="NAD(P)-bd_dom_sf"/>
</dbReference>
<dbReference type="Gene3D" id="3.40.50.720">
    <property type="entry name" value="NAD(P)-binding Rossmann-like Domain"/>
    <property type="match status" value="1"/>
</dbReference>
<comment type="caution">
    <text evidence="8">The sequence shown here is derived from an EMBL/GenBank/DDBJ whole genome shotgun (WGS) entry which is preliminary data.</text>
</comment>
<dbReference type="AlphaFoldDB" id="A0A1F5YW10"/>
<gene>
    <name evidence="8" type="ORF">A2Z33_04110</name>
</gene>
<dbReference type="SMART" id="SM00829">
    <property type="entry name" value="PKS_ER"/>
    <property type="match status" value="1"/>
</dbReference>
<dbReference type="SUPFAM" id="SSF51735">
    <property type="entry name" value="NAD(P)-binding Rossmann-fold domains"/>
    <property type="match status" value="1"/>
</dbReference>
<evidence type="ECO:0000256" key="5">
    <source>
        <dbReference type="ARBA" id="ARBA00023002"/>
    </source>
</evidence>
<sequence>MKAAILTELKKPLVVADIDLPKTPDYGQVLVRVRYSGICGAQLNEIDGAKGPDKFLPHLLGHEGGGVVEKVGQGVTQVKRGDHVVLHWRQGRGIQSATPVYRWGKKKVNAGWVTTFNEYAVVSENRVTPIPRDYSLESASLYGCAITSAFGVVHNDAGLKSGESIIIYGAGGVGSAIILAARVAGANPIVAVDILDSKLNFARTIGATHTLNGSKTDIEKAVRPVVGDAGADVTVDTTGIAGIRELAYRSASPAGRTVLVGVPRKGETMSIDSFPLHFDKVLTGSHGGDADPAYDIPRLIRLERTGAFDPAKLITKTYPLDRINEAIAAVRNGSVIRAAVKMDL</sequence>
<organism evidence="8 9">
    <name type="scientific">Candidatus Gottesmanbacteria bacterium RBG_16_52_11</name>
    <dbReference type="NCBI Taxonomy" id="1798374"/>
    <lineage>
        <taxon>Bacteria</taxon>
        <taxon>Candidatus Gottesmaniibacteriota</taxon>
    </lineage>
</organism>
<dbReference type="Gene3D" id="3.90.180.10">
    <property type="entry name" value="Medium-chain alcohol dehydrogenases, catalytic domain"/>
    <property type="match status" value="1"/>
</dbReference>
<dbReference type="Pfam" id="PF00107">
    <property type="entry name" value="ADH_zinc_N"/>
    <property type="match status" value="1"/>
</dbReference>
<name>A0A1F5YW10_9BACT</name>
<dbReference type="PROSITE" id="PS00059">
    <property type="entry name" value="ADH_ZINC"/>
    <property type="match status" value="1"/>
</dbReference>
<protein>
    <submittedName>
        <fullName evidence="8">Dehydrogenase</fullName>
    </submittedName>
</protein>
<dbReference type="InterPro" id="IPR013149">
    <property type="entry name" value="ADH-like_C"/>
</dbReference>
<dbReference type="PANTHER" id="PTHR43350">
    <property type="entry name" value="NAD-DEPENDENT ALCOHOL DEHYDROGENASE"/>
    <property type="match status" value="1"/>
</dbReference>
<evidence type="ECO:0000256" key="6">
    <source>
        <dbReference type="RuleBase" id="RU361277"/>
    </source>
</evidence>
<evidence type="ECO:0000259" key="7">
    <source>
        <dbReference type="SMART" id="SM00829"/>
    </source>
</evidence>
<dbReference type="EMBL" id="MFJD01000004">
    <property type="protein sequence ID" value="OGG04306.1"/>
    <property type="molecule type" value="Genomic_DNA"/>
</dbReference>
<evidence type="ECO:0000313" key="8">
    <source>
        <dbReference type="EMBL" id="OGG04306.1"/>
    </source>
</evidence>
<dbReference type="InterPro" id="IPR013154">
    <property type="entry name" value="ADH-like_N"/>
</dbReference>